<gene>
    <name evidence="1" type="ORF">FSP39_008977</name>
</gene>
<sequence>MKRFTEDVEKWINKQRSILESQKQKKILIVEGFRMLAYKPLAQLFDKKYFITISEAVCKERRRVYVPPDVPGYMDKVVWPEYLNHLRELKQETNIEYIDGTEDQDAVKEKILQNIFQFLDTKISNI</sequence>
<name>A0AA88Y3Y0_PINIB</name>
<dbReference type="SUPFAM" id="SSF52540">
    <property type="entry name" value="P-loop containing nucleoside triphosphate hydrolases"/>
    <property type="match status" value="1"/>
</dbReference>
<reference evidence="1" key="1">
    <citation type="submission" date="2019-08" db="EMBL/GenBank/DDBJ databases">
        <title>The improved chromosome-level genome for the pearl oyster Pinctada fucata martensii using PacBio sequencing and Hi-C.</title>
        <authorList>
            <person name="Zheng Z."/>
        </authorList>
    </citation>
    <scope>NUCLEOTIDE SEQUENCE</scope>
    <source>
        <strain evidence="1">ZZ-2019</strain>
        <tissue evidence="1">Adductor muscle</tissue>
    </source>
</reference>
<keyword evidence="2" id="KW-1185">Reference proteome</keyword>
<accession>A0AA88Y3Y0</accession>
<organism evidence="1 2">
    <name type="scientific">Pinctada imbricata</name>
    <name type="common">Atlantic pearl-oyster</name>
    <name type="synonym">Pinctada martensii</name>
    <dbReference type="NCBI Taxonomy" id="66713"/>
    <lineage>
        <taxon>Eukaryota</taxon>
        <taxon>Metazoa</taxon>
        <taxon>Spiralia</taxon>
        <taxon>Lophotrochozoa</taxon>
        <taxon>Mollusca</taxon>
        <taxon>Bivalvia</taxon>
        <taxon>Autobranchia</taxon>
        <taxon>Pteriomorphia</taxon>
        <taxon>Pterioida</taxon>
        <taxon>Pterioidea</taxon>
        <taxon>Pteriidae</taxon>
        <taxon>Pinctada</taxon>
    </lineage>
</organism>
<evidence type="ECO:0000313" key="2">
    <source>
        <dbReference type="Proteomes" id="UP001186944"/>
    </source>
</evidence>
<dbReference type="EMBL" id="VSWD01000007">
    <property type="protein sequence ID" value="KAK3097356.1"/>
    <property type="molecule type" value="Genomic_DNA"/>
</dbReference>
<dbReference type="Gene3D" id="3.40.50.300">
    <property type="entry name" value="P-loop containing nucleotide triphosphate hydrolases"/>
    <property type="match status" value="1"/>
</dbReference>
<proteinExistence type="predicted"/>
<protein>
    <submittedName>
        <fullName evidence="1">Uncharacterized protein</fullName>
    </submittedName>
</protein>
<evidence type="ECO:0000313" key="1">
    <source>
        <dbReference type="EMBL" id="KAK3097356.1"/>
    </source>
</evidence>
<dbReference type="InterPro" id="IPR027417">
    <property type="entry name" value="P-loop_NTPase"/>
</dbReference>
<dbReference type="AlphaFoldDB" id="A0AA88Y3Y0"/>
<comment type="caution">
    <text evidence="1">The sequence shown here is derived from an EMBL/GenBank/DDBJ whole genome shotgun (WGS) entry which is preliminary data.</text>
</comment>
<dbReference type="Proteomes" id="UP001186944">
    <property type="component" value="Unassembled WGS sequence"/>
</dbReference>